<keyword evidence="7 9" id="KW-0503">Monooxygenase</keyword>
<keyword evidence="10" id="KW-1133">Transmembrane helix</keyword>
<dbReference type="PRINTS" id="PR00465">
    <property type="entry name" value="EP450IV"/>
</dbReference>
<dbReference type="GO" id="GO:0016705">
    <property type="term" value="F:oxidoreductase activity, acting on paired donors, with incorporation or reduction of molecular oxygen"/>
    <property type="evidence" value="ECO:0007669"/>
    <property type="project" value="InterPro"/>
</dbReference>
<dbReference type="InterPro" id="IPR017972">
    <property type="entry name" value="Cyt_P450_CS"/>
</dbReference>
<dbReference type="InterPro" id="IPR001128">
    <property type="entry name" value="Cyt_P450"/>
</dbReference>
<dbReference type="InterPro" id="IPR036396">
    <property type="entry name" value="Cyt_P450_sf"/>
</dbReference>
<comment type="similarity">
    <text evidence="2 9">Belongs to the cytochrome P450 family.</text>
</comment>
<evidence type="ECO:0000256" key="1">
    <source>
        <dbReference type="ARBA" id="ARBA00001971"/>
    </source>
</evidence>
<protein>
    <submittedName>
        <fullName evidence="11">Cytochrome P450</fullName>
    </submittedName>
</protein>
<name>A0A5N7BF41_9EURO</name>
<keyword evidence="4 8" id="KW-0479">Metal-binding</keyword>
<dbReference type="PANTHER" id="PTHR24305:SF157">
    <property type="entry name" value="N-ACETYLTRYPTOPHAN 6-HYDROXYLASE IVOC-RELATED"/>
    <property type="match status" value="1"/>
</dbReference>
<dbReference type="CDD" id="cd11062">
    <property type="entry name" value="CYP58-like"/>
    <property type="match status" value="1"/>
</dbReference>
<evidence type="ECO:0000256" key="5">
    <source>
        <dbReference type="ARBA" id="ARBA00023002"/>
    </source>
</evidence>
<evidence type="ECO:0000313" key="11">
    <source>
        <dbReference type="EMBL" id="KAE8380237.1"/>
    </source>
</evidence>
<dbReference type="EMBL" id="ML736184">
    <property type="protein sequence ID" value="KAE8380237.1"/>
    <property type="molecule type" value="Genomic_DNA"/>
</dbReference>
<dbReference type="GO" id="GO:0005506">
    <property type="term" value="F:iron ion binding"/>
    <property type="evidence" value="ECO:0007669"/>
    <property type="project" value="InterPro"/>
</dbReference>
<keyword evidence="3 8" id="KW-0349">Heme</keyword>
<keyword evidence="5 9" id="KW-0560">Oxidoreductase</keyword>
<evidence type="ECO:0000256" key="4">
    <source>
        <dbReference type="ARBA" id="ARBA00022723"/>
    </source>
</evidence>
<evidence type="ECO:0000256" key="2">
    <source>
        <dbReference type="ARBA" id="ARBA00010617"/>
    </source>
</evidence>
<dbReference type="AlphaFoldDB" id="A0A5N7BF41"/>
<dbReference type="Proteomes" id="UP000326198">
    <property type="component" value="Unassembled WGS sequence"/>
</dbReference>
<dbReference type="GO" id="GO:0020037">
    <property type="term" value="F:heme binding"/>
    <property type="evidence" value="ECO:0007669"/>
    <property type="project" value="InterPro"/>
</dbReference>
<dbReference type="InterPro" id="IPR050121">
    <property type="entry name" value="Cytochrome_P450_monoxygenase"/>
</dbReference>
<evidence type="ECO:0000256" key="8">
    <source>
        <dbReference type="PIRSR" id="PIRSR602403-1"/>
    </source>
</evidence>
<comment type="cofactor">
    <cofactor evidence="1 8">
        <name>heme</name>
        <dbReference type="ChEBI" id="CHEBI:30413"/>
    </cofactor>
</comment>
<dbReference type="SUPFAM" id="SSF48264">
    <property type="entry name" value="Cytochrome P450"/>
    <property type="match status" value="1"/>
</dbReference>
<feature type="binding site" description="axial binding residue" evidence="8">
    <location>
        <position position="398"/>
    </location>
    <ligand>
        <name>heme</name>
        <dbReference type="ChEBI" id="CHEBI:30413"/>
    </ligand>
    <ligandPart>
        <name>Fe</name>
        <dbReference type="ChEBI" id="CHEBI:18248"/>
    </ligandPart>
</feature>
<evidence type="ECO:0000313" key="12">
    <source>
        <dbReference type="Proteomes" id="UP000326198"/>
    </source>
</evidence>
<dbReference type="PROSITE" id="PS00086">
    <property type="entry name" value="CYTOCHROME_P450"/>
    <property type="match status" value="1"/>
</dbReference>
<accession>A0A5N7BF41</accession>
<evidence type="ECO:0000256" key="7">
    <source>
        <dbReference type="ARBA" id="ARBA00023033"/>
    </source>
</evidence>
<sequence length="472" mass="54978">MALLKNFTIADWALALGVFTITYTLWLVIYRLWLSPIAGFPGAFWPKVTFWYEFYYEWVQPGQYYRRINDMHKEYGPIIRVSPDEIHILDPSFYDELYAPHKARRANAYNRYAQGTGFEDLFALMAPHEAHKYLRDSAEKLYSKVAAHEALVMDCVKSFCGRLDHERDANEPLNISHACLSLSIDVITATTFQHPSDYLKHPDFNKELLEIQRSGLVYVPLFAHLPWMARLFSSPLIEYLSSRVPKLREWDEVIQQNGIHHTAHTMENVITYLAMDKRRLKSLKDELAVFWQEHPDQTSSWFALRKLPYLTACIYEGLRMGASGMKRAPRVFPDDAIRYGEWVIPKETPISMTIYYMHMDPIAFPDPEKFDPERWLNADPDGLMLSQFVPFGRGPRDCVGKNIAWMQLYFALSQLYRPGGPDIELFESDDTDVRLVHGYVFPQPRLDSPGVRVLIHNHPRRQDEEDTMTNSV</sequence>
<dbReference type="InterPro" id="IPR002403">
    <property type="entry name" value="Cyt_P450_E_grp-IV"/>
</dbReference>
<gene>
    <name evidence="11" type="ORF">BDV26DRAFT_303153</name>
</gene>
<dbReference type="Pfam" id="PF00067">
    <property type="entry name" value="p450"/>
    <property type="match status" value="2"/>
</dbReference>
<dbReference type="OrthoDB" id="3945418at2759"/>
<dbReference type="PANTHER" id="PTHR24305">
    <property type="entry name" value="CYTOCHROME P450"/>
    <property type="match status" value="1"/>
</dbReference>
<organism evidence="11 12">
    <name type="scientific">Aspergillus bertholletiae</name>
    <dbReference type="NCBI Taxonomy" id="1226010"/>
    <lineage>
        <taxon>Eukaryota</taxon>
        <taxon>Fungi</taxon>
        <taxon>Dikarya</taxon>
        <taxon>Ascomycota</taxon>
        <taxon>Pezizomycotina</taxon>
        <taxon>Eurotiomycetes</taxon>
        <taxon>Eurotiomycetidae</taxon>
        <taxon>Eurotiales</taxon>
        <taxon>Aspergillaceae</taxon>
        <taxon>Aspergillus</taxon>
        <taxon>Aspergillus subgen. Circumdati</taxon>
    </lineage>
</organism>
<evidence type="ECO:0000256" key="9">
    <source>
        <dbReference type="RuleBase" id="RU000461"/>
    </source>
</evidence>
<evidence type="ECO:0000256" key="3">
    <source>
        <dbReference type="ARBA" id="ARBA00022617"/>
    </source>
</evidence>
<feature type="transmembrane region" description="Helical" evidence="10">
    <location>
        <begin position="12"/>
        <end position="33"/>
    </location>
</feature>
<dbReference type="Gene3D" id="1.10.630.10">
    <property type="entry name" value="Cytochrome P450"/>
    <property type="match status" value="2"/>
</dbReference>
<reference evidence="11 12" key="1">
    <citation type="submission" date="2019-04" db="EMBL/GenBank/DDBJ databases">
        <title>Friends and foes A comparative genomics studyof 23 Aspergillus species from section Flavi.</title>
        <authorList>
            <consortium name="DOE Joint Genome Institute"/>
            <person name="Kjaerbolling I."/>
            <person name="Vesth T."/>
            <person name="Frisvad J.C."/>
            <person name="Nybo J.L."/>
            <person name="Theobald S."/>
            <person name="Kildgaard S."/>
            <person name="Isbrandt T."/>
            <person name="Kuo A."/>
            <person name="Sato A."/>
            <person name="Lyhne E.K."/>
            <person name="Kogle M.E."/>
            <person name="Wiebenga A."/>
            <person name="Kun R.S."/>
            <person name="Lubbers R.J."/>
            <person name="Makela M.R."/>
            <person name="Barry K."/>
            <person name="Chovatia M."/>
            <person name="Clum A."/>
            <person name="Daum C."/>
            <person name="Haridas S."/>
            <person name="He G."/>
            <person name="LaButti K."/>
            <person name="Lipzen A."/>
            <person name="Mondo S."/>
            <person name="Riley R."/>
            <person name="Salamov A."/>
            <person name="Simmons B.A."/>
            <person name="Magnuson J.K."/>
            <person name="Henrissat B."/>
            <person name="Mortensen U.H."/>
            <person name="Larsen T.O."/>
            <person name="Devries R.P."/>
            <person name="Grigoriev I.V."/>
            <person name="Machida M."/>
            <person name="Baker S.E."/>
            <person name="Andersen M.R."/>
        </authorList>
    </citation>
    <scope>NUCLEOTIDE SEQUENCE [LARGE SCALE GENOMIC DNA]</scope>
    <source>
        <strain evidence="11 12">IBT 29228</strain>
    </source>
</reference>
<keyword evidence="10" id="KW-0812">Transmembrane</keyword>
<dbReference type="GO" id="GO:0004497">
    <property type="term" value="F:monooxygenase activity"/>
    <property type="evidence" value="ECO:0007669"/>
    <property type="project" value="UniProtKB-KW"/>
</dbReference>
<proteinExistence type="inferred from homology"/>
<evidence type="ECO:0000256" key="10">
    <source>
        <dbReference type="SAM" id="Phobius"/>
    </source>
</evidence>
<keyword evidence="10" id="KW-0472">Membrane</keyword>
<keyword evidence="6 8" id="KW-0408">Iron</keyword>
<evidence type="ECO:0000256" key="6">
    <source>
        <dbReference type="ARBA" id="ARBA00023004"/>
    </source>
</evidence>
<keyword evidence="12" id="KW-1185">Reference proteome</keyword>